<dbReference type="Pfam" id="PF21473">
    <property type="entry name" value="OB_Ssb-like"/>
    <property type="match status" value="1"/>
</dbReference>
<protein>
    <recommendedName>
        <fullName evidence="3">Single-stranded DNA binding protein Ssb-like OB fold domain-containing protein</fullName>
    </recommendedName>
</protein>
<evidence type="ECO:0000256" key="1">
    <source>
        <dbReference type="ARBA" id="ARBA00023125"/>
    </source>
</evidence>
<dbReference type="CDD" id="cd04491">
    <property type="entry name" value="SoSSB_OBF"/>
    <property type="match status" value="1"/>
</dbReference>
<reference evidence="4" key="1">
    <citation type="journal article" date="2014" name="Front. Microbiol.">
        <title>High frequency of phylogenetically diverse reductive dehalogenase-homologous genes in deep subseafloor sedimentary metagenomes.</title>
        <authorList>
            <person name="Kawai M."/>
            <person name="Futagami T."/>
            <person name="Toyoda A."/>
            <person name="Takaki Y."/>
            <person name="Nishi S."/>
            <person name="Hori S."/>
            <person name="Arai W."/>
            <person name="Tsubouchi T."/>
            <person name="Morono Y."/>
            <person name="Uchiyama I."/>
            <person name="Ito T."/>
            <person name="Fujiyama A."/>
            <person name="Inagaki F."/>
            <person name="Takami H."/>
        </authorList>
    </citation>
    <scope>NUCLEOTIDE SEQUENCE</scope>
    <source>
        <strain evidence="4">Expedition CK06-06</strain>
    </source>
</reference>
<evidence type="ECO:0000313" key="4">
    <source>
        <dbReference type="EMBL" id="GAI07655.1"/>
    </source>
</evidence>
<name>X1LZ11_9ZZZZ</name>
<dbReference type="SUPFAM" id="SSF50249">
    <property type="entry name" value="Nucleic acid-binding proteins"/>
    <property type="match status" value="1"/>
</dbReference>
<feature type="non-terminal residue" evidence="4">
    <location>
        <position position="1"/>
    </location>
</feature>
<dbReference type="PANTHER" id="PTHR13356:SF0">
    <property type="entry name" value="SOSS COMPLEX SUBUNIT B HOMOLOG"/>
    <property type="match status" value="1"/>
</dbReference>
<evidence type="ECO:0000259" key="3">
    <source>
        <dbReference type="Pfam" id="PF21473"/>
    </source>
</evidence>
<feature type="domain" description="Single-stranded DNA binding protein Ssb-like OB fold" evidence="3">
    <location>
        <begin position="135"/>
        <end position="218"/>
    </location>
</feature>
<sequence length="228" mass="25953">GIGTSQMQMKVSRKRGRPRGRHHNLADFKTLEYLALISMKYGIDSNDFFNSFIEACERQESTCENLSIKCRKKTQYNAVFLITKGFKVVAQFPIPKHILKETNPLKNFAPTKTSMKKIPDRIKIEHPQIRDLKLGMNRITLKVKVIEIAKSKTVFSRLGELNMVANAKVTDETGIIQLPLWNQQIATVSVGDTIQVENARVVTFRGERQLRVGRGGQLIVIEKCAHFQ</sequence>
<comment type="caution">
    <text evidence="4">The sequence shown here is derived from an EMBL/GenBank/DDBJ whole genome shotgun (WGS) entry which is preliminary data.</text>
</comment>
<accession>X1LZ11</accession>
<organism evidence="4">
    <name type="scientific">marine sediment metagenome</name>
    <dbReference type="NCBI Taxonomy" id="412755"/>
    <lineage>
        <taxon>unclassified sequences</taxon>
        <taxon>metagenomes</taxon>
        <taxon>ecological metagenomes</taxon>
    </lineage>
</organism>
<evidence type="ECO:0000256" key="2">
    <source>
        <dbReference type="SAM" id="MobiDB-lite"/>
    </source>
</evidence>
<dbReference type="InterPro" id="IPR048970">
    <property type="entry name" value="OB_Ssb-like"/>
</dbReference>
<dbReference type="AlphaFoldDB" id="X1LZ11"/>
<dbReference type="InterPro" id="IPR012340">
    <property type="entry name" value="NA-bd_OB-fold"/>
</dbReference>
<dbReference type="GO" id="GO:0000724">
    <property type="term" value="P:double-strand break repair via homologous recombination"/>
    <property type="evidence" value="ECO:0007669"/>
    <property type="project" value="TreeGrafter"/>
</dbReference>
<dbReference type="GO" id="GO:0010212">
    <property type="term" value="P:response to ionizing radiation"/>
    <property type="evidence" value="ECO:0007669"/>
    <property type="project" value="TreeGrafter"/>
</dbReference>
<dbReference type="Gene3D" id="2.40.50.140">
    <property type="entry name" value="Nucleic acid-binding proteins"/>
    <property type="match status" value="1"/>
</dbReference>
<gene>
    <name evidence="4" type="ORF">S06H3_10416</name>
</gene>
<dbReference type="PANTHER" id="PTHR13356">
    <property type="entry name" value="OB FOLD NUCLEIC ACID BINDING PROTEIN-RELATED"/>
    <property type="match status" value="1"/>
</dbReference>
<proteinExistence type="predicted"/>
<feature type="compositionally biased region" description="Basic residues" evidence="2">
    <location>
        <begin position="11"/>
        <end position="21"/>
    </location>
</feature>
<keyword evidence="1" id="KW-0238">DNA-binding</keyword>
<feature type="region of interest" description="Disordered" evidence="2">
    <location>
        <begin position="1"/>
        <end position="21"/>
    </location>
</feature>
<dbReference type="EMBL" id="BARV01004817">
    <property type="protein sequence ID" value="GAI07655.1"/>
    <property type="molecule type" value="Genomic_DNA"/>
</dbReference>
<dbReference type="InterPro" id="IPR051231">
    <property type="entry name" value="SOSS-B"/>
</dbReference>
<dbReference type="GO" id="GO:0003677">
    <property type="term" value="F:DNA binding"/>
    <property type="evidence" value="ECO:0007669"/>
    <property type="project" value="UniProtKB-KW"/>
</dbReference>